<evidence type="ECO:0000256" key="8">
    <source>
        <dbReference type="PIRSR" id="PIRSR600175-1"/>
    </source>
</evidence>
<dbReference type="PANTHER" id="PTHR11616">
    <property type="entry name" value="SODIUM/CHLORIDE DEPENDENT TRANSPORTER"/>
    <property type="match status" value="1"/>
</dbReference>
<feature type="transmembrane region" description="Helical" evidence="11">
    <location>
        <begin position="234"/>
        <end position="256"/>
    </location>
</feature>
<feature type="transmembrane region" description="Helical" evidence="11">
    <location>
        <begin position="443"/>
        <end position="466"/>
    </location>
</feature>
<keyword evidence="3" id="KW-0813">Transport</keyword>
<dbReference type="Pfam" id="PF00209">
    <property type="entry name" value="SNF"/>
    <property type="match status" value="1"/>
</dbReference>
<reference evidence="13 14" key="2">
    <citation type="submission" date="2019-01" db="EMBL/GenBank/DDBJ databases">
        <title>The decoding of complex shrimp genome reveals the adaptation for benthos swimmer, frequently molting mechanism and breeding impact on genome.</title>
        <authorList>
            <person name="Sun Y."/>
            <person name="Gao Y."/>
            <person name="Yu Y."/>
        </authorList>
    </citation>
    <scope>NUCLEOTIDE SEQUENCE [LARGE SCALE GENOMIC DNA]</scope>
    <source>
        <tissue evidence="13">Muscle</tissue>
    </source>
</reference>
<evidence type="ECO:0000256" key="10">
    <source>
        <dbReference type="SAM" id="MobiDB-lite"/>
    </source>
</evidence>
<evidence type="ECO:0000256" key="1">
    <source>
        <dbReference type="ARBA" id="ARBA00004141"/>
    </source>
</evidence>
<keyword evidence="5" id="KW-0769">Symport</keyword>
<feature type="region of interest" description="Disordered" evidence="10">
    <location>
        <begin position="47"/>
        <end position="77"/>
    </location>
</feature>
<feature type="transmembrane region" description="Helical" evidence="11">
    <location>
        <begin position="472"/>
        <end position="494"/>
    </location>
</feature>
<evidence type="ECO:0000256" key="11">
    <source>
        <dbReference type="SAM" id="Phobius"/>
    </source>
</evidence>
<evidence type="ECO:0000256" key="7">
    <source>
        <dbReference type="ARBA" id="ARBA00023136"/>
    </source>
</evidence>
<organism evidence="13 14">
    <name type="scientific">Penaeus vannamei</name>
    <name type="common">Whiteleg shrimp</name>
    <name type="synonym">Litopenaeus vannamei</name>
    <dbReference type="NCBI Taxonomy" id="6689"/>
    <lineage>
        <taxon>Eukaryota</taxon>
        <taxon>Metazoa</taxon>
        <taxon>Ecdysozoa</taxon>
        <taxon>Arthropoda</taxon>
        <taxon>Crustacea</taxon>
        <taxon>Multicrustacea</taxon>
        <taxon>Malacostraca</taxon>
        <taxon>Eumalacostraca</taxon>
        <taxon>Eucarida</taxon>
        <taxon>Decapoda</taxon>
        <taxon>Dendrobranchiata</taxon>
        <taxon>Penaeoidea</taxon>
        <taxon>Penaeidae</taxon>
        <taxon>Penaeus</taxon>
    </lineage>
</organism>
<accession>A0A3R7Q4S9</accession>
<comment type="subcellular location">
    <subcellularLocation>
        <location evidence="1">Membrane</location>
        <topology evidence="1">Multi-pass membrane protein</topology>
    </subcellularLocation>
</comment>
<feature type="binding site" evidence="8">
    <location>
        <position position="315"/>
    </location>
    <ligand>
        <name>Na(+)</name>
        <dbReference type="ChEBI" id="CHEBI:29101"/>
        <label>1</label>
    </ligand>
</feature>
<keyword evidence="8" id="KW-0479">Metal-binding</keyword>
<proteinExistence type="inferred from homology"/>
<reference evidence="13 14" key="1">
    <citation type="submission" date="2018-04" db="EMBL/GenBank/DDBJ databases">
        <authorList>
            <person name="Zhang X."/>
            <person name="Yuan J."/>
            <person name="Li F."/>
            <person name="Xiang J."/>
        </authorList>
    </citation>
    <scope>NUCLEOTIDE SEQUENCE [LARGE SCALE GENOMIC DNA]</scope>
    <source>
        <tissue evidence="13">Muscle</tissue>
    </source>
</reference>
<evidence type="ECO:0000256" key="12">
    <source>
        <dbReference type="SAM" id="SignalP"/>
    </source>
</evidence>
<keyword evidence="4 11" id="KW-0812">Transmembrane</keyword>
<dbReference type="EMBL" id="QCYY01000014">
    <property type="protein sequence ID" value="ROT86086.1"/>
    <property type="molecule type" value="Genomic_DNA"/>
</dbReference>
<evidence type="ECO:0000256" key="6">
    <source>
        <dbReference type="ARBA" id="ARBA00022989"/>
    </source>
</evidence>
<dbReference type="GO" id="GO:0046872">
    <property type="term" value="F:metal ion binding"/>
    <property type="evidence" value="ECO:0007669"/>
    <property type="project" value="UniProtKB-KW"/>
</dbReference>
<feature type="transmembrane region" description="Helical" evidence="11">
    <location>
        <begin position="545"/>
        <end position="567"/>
    </location>
</feature>
<dbReference type="SUPFAM" id="SSF161070">
    <property type="entry name" value="SNF-like"/>
    <property type="match status" value="1"/>
</dbReference>
<feature type="chain" id="PRO_5018549964" evidence="12">
    <location>
        <begin position="27"/>
        <end position="611"/>
    </location>
</feature>
<comment type="caution">
    <text evidence="13">The sequence shown here is derived from an EMBL/GenBank/DDBJ whole genome shotgun (WGS) entry which is preliminary data.</text>
</comment>
<dbReference type="OrthoDB" id="10507223at2759"/>
<evidence type="ECO:0000256" key="4">
    <source>
        <dbReference type="ARBA" id="ARBA00022692"/>
    </source>
</evidence>
<sequence length="611" mass="68941">MKLWHSCRFAFSSFFFFLALTPSVKGPHEGSVSTSWRTMADVELHPLEPGTDASSPPPACPDKEGCDDDGDGDGDEKAETWASPLDYLPMLLSVVVWELGFLQFPYFWYINGGAFLLLYALLLVLLGIPLLLLESFIGQFTSSNCIEVFSFIPAFKGIGYSHGLFLLLMTPYMVVYTSYSLFHLVYSFISIEQWNLCGGEWDSEGCVPEVTDMWNKTENYLDFPSLALDMPWRFLPAVFVTWVVIFFALFGGVRVLGKLMWVTAGTSIVLLLALFIRGATLSGAWLGVGDLFRLESYMLTDIRTWTYVVNRVFNSLNLGIGITTTMASYNKVRHNVVRDVLVVSAVKVALEIVVGLAVICLLQYLADRMQLPLIDVVDMGLYLAYKTLPAVFSLMPQPLLWTCVLFVLVFFLCIPFMVVSVQVLLECLLTLLPPRWRRRRWPLLLAVCGAGFLLSSLCCFEPGRYINNMIDWGLGIVGPKILCLLVVIIFAYVYGAGSIARDVEMTSNKTISYYFYFTWISVTPLILVILSVGLSTYIFDFYIPPLTRVVACYFLPVVVIYSLCYVFRDDCCKKLQFKAKPWGPRAAGDRAAWKRFCSEHPVRNSLVHRTF</sequence>
<dbReference type="GO" id="GO:0089718">
    <property type="term" value="P:amino acid import across plasma membrane"/>
    <property type="evidence" value="ECO:0007669"/>
    <property type="project" value="TreeGrafter"/>
</dbReference>
<dbReference type="PROSITE" id="PS50267">
    <property type="entry name" value="NA_NEUROTRAN_SYMP_3"/>
    <property type="match status" value="1"/>
</dbReference>
<feature type="transmembrane region" description="Helical" evidence="11">
    <location>
        <begin position="106"/>
        <end position="133"/>
    </location>
</feature>
<keyword evidence="8" id="KW-0915">Sodium</keyword>
<evidence type="ECO:0000256" key="9">
    <source>
        <dbReference type="PIRSR" id="PIRSR600175-2"/>
    </source>
</evidence>
<evidence type="ECO:0000313" key="14">
    <source>
        <dbReference type="Proteomes" id="UP000283509"/>
    </source>
</evidence>
<keyword evidence="12" id="KW-0732">Signal</keyword>
<name>A0A3R7Q4S9_PENVA</name>
<feature type="transmembrane region" description="Helical" evidence="11">
    <location>
        <begin position="308"/>
        <end position="329"/>
    </location>
</feature>
<dbReference type="Proteomes" id="UP000283509">
    <property type="component" value="Unassembled WGS sequence"/>
</dbReference>
<gene>
    <name evidence="13" type="ORF">C7M84_002944</name>
</gene>
<dbReference type="InterPro" id="IPR000175">
    <property type="entry name" value="Na/ntran_symport"/>
</dbReference>
<keyword evidence="9" id="KW-1015">Disulfide bond</keyword>
<dbReference type="GO" id="GO:0005283">
    <property type="term" value="F:amino acid:sodium symporter activity"/>
    <property type="evidence" value="ECO:0007669"/>
    <property type="project" value="TreeGrafter"/>
</dbReference>
<feature type="binding site" evidence="8">
    <location>
        <position position="412"/>
    </location>
    <ligand>
        <name>Na(+)</name>
        <dbReference type="ChEBI" id="CHEBI:29101"/>
        <label>1</label>
    </ligand>
</feature>
<feature type="signal peptide" evidence="12">
    <location>
        <begin position="1"/>
        <end position="26"/>
    </location>
</feature>
<dbReference type="InterPro" id="IPR037272">
    <property type="entry name" value="SNS_sf"/>
</dbReference>
<feature type="binding site" evidence="8">
    <location>
        <position position="96"/>
    </location>
    <ligand>
        <name>Na(+)</name>
        <dbReference type="ChEBI" id="CHEBI:29101"/>
        <label>1</label>
    </ligand>
</feature>
<evidence type="ECO:0000256" key="5">
    <source>
        <dbReference type="ARBA" id="ARBA00022847"/>
    </source>
</evidence>
<evidence type="ECO:0000313" key="13">
    <source>
        <dbReference type="EMBL" id="ROT86086.1"/>
    </source>
</evidence>
<feature type="disulfide bond" evidence="9">
    <location>
        <begin position="197"/>
        <end position="206"/>
    </location>
</feature>
<feature type="transmembrane region" description="Helical" evidence="11">
    <location>
        <begin position="341"/>
        <end position="366"/>
    </location>
</feature>
<dbReference type="PANTHER" id="PTHR11616:SF295">
    <property type="entry name" value="SODIUM: NEUROTRANSMITTER SYMPORTER FAMILY"/>
    <property type="match status" value="1"/>
</dbReference>
<dbReference type="PRINTS" id="PR00176">
    <property type="entry name" value="NANEUSMPORT"/>
</dbReference>
<keyword evidence="14" id="KW-1185">Reference proteome</keyword>
<keyword evidence="7 11" id="KW-0472">Membrane</keyword>
<feature type="transmembrane region" description="Helical" evidence="11">
    <location>
        <begin position="399"/>
        <end position="431"/>
    </location>
</feature>
<dbReference type="GO" id="GO:0015179">
    <property type="term" value="F:L-amino acid transmembrane transporter activity"/>
    <property type="evidence" value="ECO:0007669"/>
    <property type="project" value="TreeGrafter"/>
</dbReference>
<feature type="compositionally biased region" description="Acidic residues" evidence="10">
    <location>
        <begin position="65"/>
        <end position="76"/>
    </location>
</feature>
<feature type="transmembrane region" description="Helical" evidence="11">
    <location>
        <begin position="514"/>
        <end position="539"/>
    </location>
</feature>
<evidence type="ECO:0000256" key="3">
    <source>
        <dbReference type="ARBA" id="ARBA00022448"/>
    </source>
</evidence>
<protein>
    <submittedName>
        <fullName evidence="13">Sodium-dependent dopamine transporter</fullName>
    </submittedName>
</protein>
<dbReference type="GO" id="GO:0005886">
    <property type="term" value="C:plasma membrane"/>
    <property type="evidence" value="ECO:0007669"/>
    <property type="project" value="TreeGrafter"/>
</dbReference>
<evidence type="ECO:0000256" key="2">
    <source>
        <dbReference type="ARBA" id="ARBA00006459"/>
    </source>
</evidence>
<keyword evidence="6 11" id="KW-1133">Transmembrane helix</keyword>
<dbReference type="AlphaFoldDB" id="A0A3R7Q4S9"/>
<comment type="similarity">
    <text evidence="2">Belongs to the sodium:neurotransmitter symporter (SNF) (TC 2.A.22) family.</text>
</comment>
<feature type="transmembrane region" description="Helical" evidence="11">
    <location>
        <begin position="268"/>
        <end position="288"/>
    </location>
</feature>
<feature type="transmembrane region" description="Helical" evidence="11">
    <location>
        <begin position="164"/>
        <end position="186"/>
    </location>
</feature>